<keyword evidence="4" id="KW-0393">Immunoglobulin domain</keyword>
<dbReference type="InterPro" id="IPR003598">
    <property type="entry name" value="Ig_sub2"/>
</dbReference>
<feature type="compositionally biased region" description="Polar residues" evidence="5">
    <location>
        <begin position="1285"/>
        <end position="1294"/>
    </location>
</feature>
<evidence type="ECO:0000256" key="4">
    <source>
        <dbReference type="ARBA" id="ARBA00023319"/>
    </source>
</evidence>
<dbReference type="InterPro" id="IPR051170">
    <property type="entry name" value="Neural/epithelial_adhesion"/>
</dbReference>
<dbReference type="InterPro" id="IPR013098">
    <property type="entry name" value="Ig_I-set"/>
</dbReference>
<feature type="domain" description="Ig-like" evidence="6">
    <location>
        <begin position="349"/>
        <end position="440"/>
    </location>
</feature>
<dbReference type="EMBL" id="KB552792">
    <property type="protein sequence ID" value="EMP29979.1"/>
    <property type="molecule type" value="Genomic_DNA"/>
</dbReference>
<dbReference type="InterPro" id="IPR013783">
    <property type="entry name" value="Ig-like_fold"/>
</dbReference>
<dbReference type="GO" id="GO:0043005">
    <property type="term" value="C:neuron projection"/>
    <property type="evidence" value="ECO:0007669"/>
    <property type="project" value="TreeGrafter"/>
</dbReference>
<feature type="compositionally biased region" description="Low complexity" evidence="5">
    <location>
        <begin position="1095"/>
        <end position="1108"/>
    </location>
</feature>
<dbReference type="InterPro" id="IPR007110">
    <property type="entry name" value="Ig-like_dom"/>
</dbReference>
<evidence type="ECO:0000256" key="5">
    <source>
        <dbReference type="SAM" id="MobiDB-lite"/>
    </source>
</evidence>
<evidence type="ECO:0000259" key="6">
    <source>
        <dbReference type="PROSITE" id="PS50835"/>
    </source>
</evidence>
<dbReference type="PROSITE" id="PS50835">
    <property type="entry name" value="IG_LIKE"/>
    <property type="match status" value="5"/>
</dbReference>
<dbReference type="InterPro" id="IPR036116">
    <property type="entry name" value="FN3_sf"/>
</dbReference>
<dbReference type="InterPro" id="IPR003599">
    <property type="entry name" value="Ig_sub"/>
</dbReference>
<feature type="region of interest" description="Disordered" evidence="5">
    <location>
        <begin position="1395"/>
        <end position="1434"/>
    </location>
</feature>
<dbReference type="CDD" id="cd00063">
    <property type="entry name" value="FN3"/>
    <property type="match status" value="1"/>
</dbReference>
<dbReference type="InterPro" id="IPR036179">
    <property type="entry name" value="Ig-like_dom_sf"/>
</dbReference>
<keyword evidence="2" id="KW-0677">Repeat</keyword>
<feature type="region of interest" description="Disordered" evidence="5">
    <location>
        <begin position="1"/>
        <end position="34"/>
    </location>
</feature>
<feature type="region of interest" description="Disordered" evidence="5">
    <location>
        <begin position="1267"/>
        <end position="1295"/>
    </location>
</feature>
<keyword evidence="1" id="KW-0732">Signal</keyword>
<gene>
    <name evidence="8" type="ORF">UY3_12903</name>
</gene>
<evidence type="ECO:0000256" key="2">
    <source>
        <dbReference type="ARBA" id="ARBA00022737"/>
    </source>
</evidence>
<feature type="compositionally biased region" description="Basic and acidic residues" evidence="5">
    <location>
        <begin position="1464"/>
        <end position="1475"/>
    </location>
</feature>
<feature type="compositionally biased region" description="Polar residues" evidence="5">
    <location>
        <begin position="854"/>
        <end position="863"/>
    </location>
</feature>
<keyword evidence="3" id="KW-1015">Disulfide bond</keyword>
<dbReference type="FunFam" id="2.60.40.10:FF:000321">
    <property type="entry name" value="protein turtle homolog B isoform X2"/>
    <property type="match status" value="1"/>
</dbReference>
<evidence type="ECO:0000259" key="7">
    <source>
        <dbReference type="PROSITE" id="PS50853"/>
    </source>
</evidence>
<feature type="region of interest" description="Disordered" evidence="5">
    <location>
        <begin position="1454"/>
        <end position="1475"/>
    </location>
</feature>
<dbReference type="PANTHER" id="PTHR12231:SF244">
    <property type="entry name" value="PROTEIN TURTLE HOMOLOG A"/>
    <property type="match status" value="1"/>
</dbReference>
<proteinExistence type="predicted"/>
<reference evidence="9" key="1">
    <citation type="journal article" date="2013" name="Nat. Genet.">
        <title>The draft genomes of soft-shell turtle and green sea turtle yield insights into the development and evolution of the turtle-specific body plan.</title>
        <authorList>
            <person name="Wang Z."/>
            <person name="Pascual-Anaya J."/>
            <person name="Zadissa A."/>
            <person name="Li W."/>
            <person name="Niimura Y."/>
            <person name="Huang Z."/>
            <person name="Li C."/>
            <person name="White S."/>
            <person name="Xiong Z."/>
            <person name="Fang D."/>
            <person name="Wang B."/>
            <person name="Ming Y."/>
            <person name="Chen Y."/>
            <person name="Zheng Y."/>
            <person name="Kuraku S."/>
            <person name="Pignatelli M."/>
            <person name="Herrero J."/>
            <person name="Beal K."/>
            <person name="Nozawa M."/>
            <person name="Li Q."/>
            <person name="Wang J."/>
            <person name="Zhang H."/>
            <person name="Yu L."/>
            <person name="Shigenobu S."/>
            <person name="Wang J."/>
            <person name="Liu J."/>
            <person name="Flicek P."/>
            <person name="Searle S."/>
            <person name="Wang J."/>
            <person name="Kuratani S."/>
            <person name="Yin Y."/>
            <person name="Aken B."/>
            <person name="Zhang G."/>
            <person name="Irie N."/>
        </authorList>
    </citation>
    <scope>NUCLEOTIDE SEQUENCE [LARGE SCALE GENOMIC DNA]</scope>
</reference>
<dbReference type="Proteomes" id="UP000031443">
    <property type="component" value="Unassembled WGS sequence"/>
</dbReference>
<evidence type="ECO:0000313" key="8">
    <source>
        <dbReference type="EMBL" id="EMP29979.1"/>
    </source>
</evidence>
<feature type="compositionally biased region" description="Polar residues" evidence="5">
    <location>
        <begin position="1"/>
        <end position="12"/>
    </location>
</feature>
<feature type="compositionally biased region" description="Basic and acidic residues" evidence="5">
    <location>
        <begin position="1327"/>
        <end position="1343"/>
    </location>
</feature>
<name>M7AZ01_CHEMY</name>
<feature type="domain" description="Ig-like" evidence="6">
    <location>
        <begin position="164"/>
        <end position="243"/>
    </location>
</feature>
<feature type="region of interest" description="Disordered" evidence="5">
    <location>
        <begin position="1086"/>
        <end position="1108"/>
    </location>
</feature>
<feature type="region of interest" description="Disordered" evidence="5">
    <location>
        <begin position="834"/>
        <end position="865"/>
    </location>
</feature>
<feature type="domain" description="Ig-like" evidence="6">
    <location>
        <begin position="42"/>
        <end position="138"/>
    </location>
</feature>
<keyword evidence="9" id="KW-1185">Reference proteome</keyword>
<dbReference type="PANTHER" id="PTHR12231">
    <property type="entry name" value="CTX-RELATED TYPE I TRANSMEMBRANE PROTEIN"/>
    <property type="match status" value="1"/>
</dbReference>
<evidence type="ECO:0000313" key="9">
    <source>
        <dbReference type="Proteomes" id="UP000031443"/>
    </source>
</evidence>
<dbReference type="Gene3D" id="2.60.40.10">
    <property type="entry name" value="Immunoglobulins"/>
    <property type="match status" value="6"/>
</dbReference>
<dbReference type="PROSITE" id="PS50853">
    <property type="entry name" value="FN3"/>
    <property type="match status" value="1"/>
</dbReference>
<accession>M7AZ01</accession>
<protein>
    <submittedName>
        <fullName evidence="8">Protein turtle like protein A</fullName>
    </submittedName>
</protein>
<dbReference type="SMART" id="SM00408">
    <property type="entry name" value="IGc2"/>
    <property type="match status" value="3"/>
</dbReference>
<feature type="domain" description="Ig-like" evidence="6">
    <location>
        <begin position="445"/>
        <end position="529"/>
    </location>
</feature>
<dbReference type="Pfam" id="PF00041">
    <property type="entry name" value="fn3"/>
    <property type="match status" value="1"/>
</dbReference>
<dbReference type="CDD" id="cd00096">
    <property type="entry name" value="Ig"/>
    <property type="match status" value="1"/>
</dbReference>
<dbReference type="SUPFAM" id="SSF49265">
    <property type="entry name" value="Fibronectin type III"/>
    <property type="match status" value="1"/>
</dbReference>
<dbReference type="eggNOG" id="KOG3510">
    <property type="taxonomic scope" value="Eukaryota"/>
</dbReference>
<dbReference type="Pfam" id="PF07679">
    <property type="entry name" value="I-set"/>
    <property type="match status" value="1"/>
</dbReference>
<feature type="region of interest" description="Disordered" evidence="5">
    <location>
        <begin position="1213"/>
        <end position="1235"/>
    </location>
</feature>
<evidence type="ECO:0000256" key="3">
    <source>
        <dbReference type="ARBA" id="ARBA00023157"/>
    </source>
</evidence>
<dbReference type="Pfam" id="PF13927">
    <property type="entry name" value="Ig_3"/>
    <property type="match status" value="2"/>
</dbReference>
<dbReference type="FunFam" id="2.60.40.10:FF:000226">
    <property type="entry name" value="protein turtle homolog B"/>
    <property type="match status" value="1"/>
</dbReference>
<feature type="domain" description="Ig-like" evidence="6">
    <location>
        <begin position="253"/>
        <end position="345"/>
    </location>
</feature>
<sequence>MCFLLTESSAGKSPSKAECKGSQPPEDWRSRAVPPPPYPGVPGLSIGNSQVKSQAVVGRVGESVILGCDLLNAEEARPHLYVIEWVRFGFLLPIFIKFGLYSPRIDPEYVGRVRIQEGASLQVDLLRAEDQGWYECRVLFLDRHSNDDEFQNGTWTHLTVNSAPTFLGTPPALVEVPDREPLSLTCSAIGNPQPVIVWKRNDLAIESGEKVQVSNGTLRITSVERASAGIYTCHASSKEGSVTHTTRLLVQGPPVIVVPPQNITVNITQDAFLACQAEAYPGNLTYSWFQGSSNVYHLSHLQSRVRVLVDGSLLLQKTTPDDSGRYTCVPSNGLWKPPSASAFLTVLYPAQVTTMPPETLLPMGMQGMIQCPAKANPPLLSISWTKDGHPLELDKFPGWSMAPDGSIVIATGNDDALGLYTCTPYNSYGTAGASAPTRVLLKDPPVFTMRPKEEYFQEVGRELVIPCTAQGDPAPTVTWAKLGSTGRNGAQVDGNSSLVFRPLVKEQHGAWECTVSNQVARISTTTSVYVLGTSPHAVTKVLVLPLLLAANVSWEPGFDGGYFQRFSVWYTPLVKHLNRPHHDWVSLTVPVGASHLLVENLQPATGHQFSFLTTKVPPELPTTATHVFLSPPQSLMANETSRGVLLQWEPPLQFSVALTGYALELRQDQGGWELLDGSIPSTKTQVLVPGLIKVGWDAYYEFRLVAFAGSYISDPSNTVNVSTAGKALCSPDSQPRPGGALDIMGESWPAQADAYYEFRLVAFAGSYISDPSNTVNVSTAGMEVYPSRTQLPELLPQPVLAGVIGGICFLSVAVIFSTMVACIMNRRRAARLQKRRQDPPLVFSPNKKLPPPQNSLSSGSPDSTMKLKLQASPYQSLRRTLLCGEKAGTSLGLTIAGGPRTSSKYTVYESHIGDAMPLERICRGPDGRFVVKTDRLPREAFPCALETELFPELLQRDPSPTPPEPSLPAPYLQLYAPPEAEEPIWQRGVPLRPKATGQARREARSSGYRQGRYFSYSSSPMEEAKPLCVINLSPVASPMPLPLSTVEEPRDGTCCEGCCQSTVSTLRNSPGPVGSPVLSRLLSTPALASPKPLDSGSPSSQQRASSSAQSGILQYLSLPFFKEMSVDGDWPPQEEPCKPQALGSMEPTLLGEEGPMQSTEGVACLDYMDAHGTAESPLEQAPSKALLKPPEPQVVLAKAALPGSTVWPGFLGSDPLPAKEQAPWGRGPSPTDSSRTELMYTAVSSESNWALSLPGQPLPAGLLEAQVSEKHQASGPPAEKLLRGSLTSQSSGRGSVSFLRPPSLALSLGGTYLSSPLGETAGWQSESESRGSMAEEGRPRKELAIATVSKRRNTSVDENYEWDSEFALESDILDALQLYRSGNPKRPVSTIAVQELERQSAKAPSDSSGSPGNSKPVDALEASGSEQARASPEARCVALREEFLAYRRRREVAQQRRQRMSSRGYDERFEQATLL</sequence>
<evidence type="ECO:0000256" key="1">
    <source>
        <dbReference type="ARBA" id="ARBA00022729"/>
    </source>
</evidence>
<dbReference type="InterPro" id="IPR003961">
    <property type="entry name" value="FN3_dom"/>
</dbReference>
<dbReference type="SMART" id="SM00409">
    <property type="entry name" value="IG"/>
    <property type="match status" value="5"/>
</dbReference>
<dbReference type="FunFam" id="2.60.40.10:FF:000323">
    <property type="entry name" value="Immunoglobulin superfamily member 9B"/>
    <property type="match status" value="1"/>
</dbReference>
<organism evidence="8 9">
    <name type="scientific">Chelonia mydas</name>
    <name type="common">Green sea-turtle</name>
    <name type="synonym">Chelonia agassizi</name>
    <dbReference type="NCBI Taxonomy" id="8469"/>
    <lineage>
        <taxon>Eukaryota</taxon>
        <taxon>Metazoa</taxon>
        <taxon>Chordata</taxon>
        <taxon>Craniata</taxon>
        <taxon>Vertebrata</taxon>
        <taxon>Euteleostomi</taxon>
        <taxon>Archelosauria</taxon>
        <taxon>Testudinata</taxon>
        <taxon>Testudines</taxon>
        <taxon>Cryptodira</taxon>
        <taxon>Durocryptodira</taxon>
        <taxon>Americhelydia</taxon>
        <taxon>Chelonioidea</taxon>
        <taxon>Cheloniidae</taxon>
        <taxon>Chelonia</taxon>
    </lineage>
</organism>
<dbReference type="SUPFAM" id="SSF48726">
    <property type="entry name" value="Immunoglobulin"/>
    <property type="match status" value="5"/>
</dbReference>
<feature type="domain" description="Fibronectin type-III" evidence="7">
    <location>
        <begin position="631"/>
        <end position="726"/>
    </location>
</feature>
<feature type="region of interest" description="Disordered" evidence="5">
    <location>
        <begin position="1319"/>
        <end position="1356"/>
    </location>
</feature>
<dbReference type="FunFam" id="2.60.40.10:FF:000245">
    <property type="entry name" value="protein turtle homolog B isoform X2"/>
    <property type="match status" value="1"/>
</dbReference>